<evidence type="ECO:0000313" key="2">
    <source>
        <dbReference type="Proteomes" id="UP001060368"/>
    </source>
</evidence>
<organism evidence="1 2">
    <name type="scientific">Methanoplanus endosymbiosus</name>
    <dbReference type="NCBI Taxonomy" id="33865"/>
    <lineage>
        <taxon>Archaea</taxon>
        <taxon>Methanobacteriati</taxon>
        <taxon>Methanobacteriota</taxon>
        <taxon>Stenosarchaea group</taxon>
        <taxon>Methanomicrobia</taxon>
        <taxon>Methanomicrobiales</taxon>
        <taxon>Methanomicrobiaceae</taxon>
        <taxon>Methanoplanus</taxon>
    </lineage>
</organism>
<dbReference type="KEGG" id="mend:L6E24_02335"/>
<accession>A0A9E7TKU0</accession>
<dbReference type="EMBL" id="CP096115">
    <property type="protein sequence ID" value="UUX92985.1"/>
    <property type="molecule type" value="Genomic_DNA"/>
</dbReference>
<dbReference type="Proteomes" id="UP001060368">
    <property type="component" value="Chromosome"/>
</dbReference>
<dbReference type="GeneID" id="74306496"/>
<dbReference type="RefSeq" id="WP_257743127.1">
    <property type="nucleotide sequence ID" value="NZ_CP096115.1"/>
</dbReference>
<protein>
    <submittedName>
        <fullName evidence="1">Uncharacterized protein</fullName>
    </submittedName>
</protein>
<dbReference type="AlphaFoldDB" id="A0A9E7TKU0"/>
<keyword evidence="2" id="KW-1185">Reference proteome</keyword>
<reference evidence="1" key="1">
    <citation type="submission" date="2022-04" db="EMBL/GenBank/DDBJ databases">
        <title>Complete genome of Methanoplanus endosymbiosus DSM 3599.</title>
        <authorList>
            <person name="Chen S.-C."/>
            <person name="You Y.-T."/>
            <person name="Zhou Y.-Z."/>
            <person name="Lai M.-C."/>
        </authorList>
    </citation>
    <scope>NUCLEOTIDE SEQUENCE</scope>
    <source>
        <strain evidence="1">DSM 3599</strain>
    </source>
</reference>
<evidence type="ECO:0000313" key="1">
    <source>
        <dbReference type="EMBL" id="UUX92985.1"/>
    </source>
</evidence>
<name>A0A9E7TKU0_9EURY</name>
<proteinExistence type="predicted"/>
<gene>
    <name evidence="1" type="ORF">L6E24_02335</name>
</gene>
<sequence>MKYKMGNFFSEYKSDIKSLSADKSKLKIGIFGSFAKNNFIFLENLKSGLIKRGYKNCSFSKDYEIYAVKDDSKNGDDINLAASEMLIDNSQAHILFFFREDDVNTPYNQSAIIEIAKIDERNMDNVLVLYEEEFTEKQCKTLFRGIISRHDKDKNWVQESFSKSDDNYTLDVASAFCYNCLLED</sequence>